<gene>
    <name evidence="3" type="ORF">Cadr_000021209</name>
</gene>
<feature type="region of interest" description="Disordered" evidence="1">
    <location>
        <begin position="96"/>
        <end position="141"/>
    </location>
</feature>
<feature type="compositionally biased region" description="Basic and acidic residues" evidence="1">
    <location>
        <begin position="726"/>
        <end position="735"/>
    </location>
</feature>
<dbReference type="AlphaFoldDB" id="A0A5N4CTU8"/>
<keyword evidence="2" id="KW-0732">Signal</keyword>
<feature type="region of interest" description="Disordered" evidence="1">
    <location>
        <begin position="585"/>
        <end position="627"/>
    </location>
</feature>
<proteinExistence type="predicted"/>
<feature type="region of interest" description="Disordered" evidence="1">
    <location>
        <begin position="285"/>
        <end position="464"/>
    </location>
</feature>
<evidence type="ECO:0000313" key="3">
    <source>
        <dbReference type="EMBL" id="KAB1262280.1"/>
    </source>
</evidence>
<sequence length="995" mass="105812">MPDKVSTLPGWLLLELALWMSFPGPLGLVEGAEDGLADLAGHGVEDEEEEDSDQIRQYRRQMKKTKVFSGFTNQLKEVLGRLKIRKPLGTHSSLLQALARPPGPPTHLGFSKGSGSLRPFPTGRFSASSTRPSSQAGSGLAPTWPGSCPGRTHLFFPTLPPPLPPLLASLSLPLLPLLVLRLPQLHYRPPAPQAAAAKQVTPWPSPVLGQLHRAELRAPGPSHHGAYKSELSGLGRRSKSIWAHLPSLRVTPRKIADNILEEEAVPEDSKSRLGSQNMVVRPHLWTTHHSPDVSKLSDPDETAKDGTRLPKQGPKAMDSESRGWVRVGNPGAGGQGSEGRNGLGVEGGEQLSSTKESQTCRTSTAGCRNSASSRAKGPDRRRTLTSRSVGSARLSPACHAPALSSSWSQGKSAGRGGGHPCCPQAQNPAPHPACPSTHHPAPGTIKGLGDRPAQGPSPCLQSHLSAQPRAWPSLQAYLFTERVHIIQNHVLRVPDDDSELIAEGCIGGGFSDLGGLGEQDVCVPLKEPQVSLTTPATKDGTRNGLLTQAGPMRKPACREKWENDRTGMTAGNPRGTEGGAVTLCDPGGADQPLPGSRDCKSVPECETKESKAQSLGQQPLPASLGGPRFSEDPCTGCPRCACPKGGGARTHLIGCRGLMHISGEDVNPHVKGSLGAQDQAKGSCWGPTSPNSPVARGFAFPQVERRAGGTSGKTEGIPGLRLSWGFRDEPPKESRIEDRLEMPSLSLGGPGDLSEPESGVGIWGPGWKGPESEARVRSGNVMPGWRCWGKGTLGTQVQDQVGVLGFWGWQPRVAGMVEGPCFYVLRYQLDPKARHLLPVPQHLQCLGLLGDLTYHLGFPTTCNKKCVSLGSQLSSLPPLPFNRCSRLRQLLHWEGKATALRSAVGGAVAFKEVGSLGCTLDWAPGAPSILFYHLALPSGLLSREGLVPGGRTLLPTLTALARYSGAGRPQRWHSPARICEGRNASRQALYPPLQA</sequence>
<keyword evidence="4" id="KW-1185">Reference proteome</keyword>
<feature type="region of interest" description="Disordered" evidence="1">
    <location>
        <begin position="706"/>
        <end position="735"/>
    </location>
</feature>
<organism evidence="3 4">
    <name type="scientific">Camelus dromedarius</name>
    <name type="common">Dromedary</name>
    <name type="synonym">Arabian camel</name>
    <dbReference type="NCBI Taxonomy" id="9838"/>
    <lineage>
        <taxon>Eukaryota</taxon>
        <taxon>Metazoa</taxon>
        <taxon>Chordata</taxon>
        <taxon>Craniata</taxon>
        <taxon>Vertebrata</taxon>
        <taxon>Euteleostomi</taxon>
        <taxon>Mammalia</taxon>
        <taxon>Eutheria</taxon>
        <taxon>Laurasiatheria</taxon>
        <taxon>Artiodactyla</taxon>
        <taxon>Tylopoda</taxon>
        <taxon>Camelidae</taxon>
        <taxon>Camelus</taxon>
    </lineage>
</organism>
<evidence type="ECO:0000313" key="4">
    <source>
        <dbReference type="Proteomes" id="UP000299084"/>
    </source>
</evidence>
<protein>
    <submittedName>
        <fullName evidence="3">Uncharacterized protein</fullName>
    </submittedName>
</protein>
<reference evidence="3 4" key="1">
    <citation type="journal article" date="2019" name="Mol. Ecol. Resour.">
        <title>Improving Illumina assemblies with Hi-C and long reads: an example with the North African dromedary.</title>
        <authorList>
            <person name="Elbers J.P."/>
            <person name="Rogers M.F."/>
            <person name="Perelman P.L."/>
            <person name="Proskuryakova A.A."/>
            <person name="Serdyukova N.A."/>
            <person name="Johnson W.E."/>
            <person name="Horin P."/>
            <person name="Corander J."/>
            <person name="Murphy D."/>
            <person name="Burger P.A."/>
        </authorList>
    </citation>
    <scope>NUCLEOTIDE SEQUENCE [LARGE SCALE GENOMIC DNA]</scope>
    <source>
        <strain evidence="3">Drom800</strain>
        <tissue evidence="3">Blood</tissue>
    </source>
</reference>
<evidence type="ECO:0000256" key="1">
    <source>
        <dbReference type="SAM" id="MobiDB-lite"/>
    </source>
</evidence>
<feature type="compositionally biased region" description="Gly residues" evidence="1">
    <location>
        <begin position="330"/>
        <end position="347"/>
    </location>
</feature>
<feature type="signal peptide" evidence="2">
    <location>
        <begin position="1"/>
        <end position="31"/>
    </location>
</feature>
<feature type="compositionally biased region" description="Basic and acidic residues" evidence="1">
    <location>
        <begin position="289"/>
        <end position="308"/>
    </location>
</feature>
<name>A0A5N4CTU8_CAMDR</name>
<dbReference type="EMBL" id="JWIN03000019">
    <property type="protein sequence ID" value="KAB1262280.1"/>
    <property type="molecule type" value="Genomic_DNA"/>
</dbReference>
<feature type="compositionally biased region" description="Polar residues" evidence="1">
    <location>
        <begin position="350"/>
        <end position="373"/>
    </location>
</feature>
<feature type="chain" id="PRO_5024424252" evidence="2">
    <location>
        <begin position="32"/>
        <end position="995"/>
    </location>
</feature>
<evidence type="ECO:0000256" key="2">
    <source>
        <dbReference type="SAM" id="SignalP"/>
    </source>
</evidence>
<feature type="compositionally biased region" description="Polar residues" evidence="1">
    <location>
        <begin position="125"/>
        <end position="137"/>
    </location>
</feature>
<dbReference type="Proteomes" id="UP000299084">
    <property type="component" value="Unassembled WGS sequence"/>
</dbReference>
<feature type="compositionally biased region" description="Basic and acidic residues" evidence="1">
    <location>
        <begin position="597"/>
        <end position="611"/>
    </location>
</feature>
<comment type="caution">
    <text evidence="3">The sequence shown here is derived from an EMBL/GenBank/DDBJ whole genome shotgun (WGS) entry which is preliminary data.</text>
</comment>
<accession>A0A5N4CTU8</accession>